<dbReference type="STRING" id="356882.A0A423WDM0"/>
<keyword evidence="2 5" id="KW-0732">Signal</keyword>
<evidence type="ECO:0000256" key="1">
    <source>
        <dbReference type="ARBA" id="ARBA00010980"/>
    </source>
</evidence>
<comment type="similarity">
    <text evidence="1 4">Belongs to the polysaccharide lyase 1 family.</text>
</comment>
<dbReference type="GO" id="GO:0000272">
    <property type="term" value="P:polysaccharide catabolic process"/>
    <property type="evidence" value="ECO:0007669"/>
    <property type="project" value="UniProtKB-KW"/>
</dbReference>
<dbReference type="OrthoDB" id="1637350at2759"/>
<evidence type="ECO:0000256" key="3">
    <source>
        <dbReference type="ARBA" id="ARBA00023239"/>
    </source>
</evidence>
<evidence type="ECO:0000259" key="6">
    <source>
        <dbReference type="SMART" id="SM00656"/>
    </source>
</evidence>
<feature type="domain" description="Pectate lyase" evidence="6">
    <location>
        <begin position="132"/>
        <end position="344"/>
    </location>
</feature>
<dbReference type="AlphaFoldDB" id="A0A423WDM0"/>
<evidence type="ECO:0000256" key="4">
    <source>
        <dbReference type="RuleBase" id="RU361173"/>
    </source>
</evidence>
<accession>A0A423WDM0</accession>
<evidence type="ECO:0000256" key="2">
    <source>
        <dbReference type="ARBA" id="ARBA00022729"/>
    </source>
</evidence>
<dbReference type="PANTHER" id="PTHR31683">
    <property type="entry name" value="PECTATE LYASE 18-RELATED"/>
    <property type="match status" value="1"/>
</dbReference>
<keyword evidence="8" id="KW-1185">Reference proteome</keyword>
<dbReference type="Gene3D" id="2.160.20.10">
    <property type="entry name" value="Single-stranded right-handed beta-helix, Pectin lyase-like"/>
    <property type="match status" value="1"/>
</dbReference>
<dbReference type="InterPro" id="IPR045032">
    <property type="entry name" value="PEL"/>
</dbReference>
<evidence type="ECO:0000256" key="5">
    <source>
        <dbReference type="SAM" id="SignalP"/>
    </source>
</evidence>
<dbReference type="InterPro" id="IPR011050">
    <property type="entry name" value="Pectin_lyase_fold/virulence"/>
</dbReference>
<keyword evidence="4" id="KW-0119">Carbohydrate metabolism</keyword>
<feature type="chain" id="PRO_5019247831" description="Pectate lyase domain-containing protein" evidence="5">
    <location>
        <begin position="16"/>
        <end position="384"/>
    </location>
</feature>
<dbReference type="InterPro" id="IPR012334">
    <property type="entry name" value="Pectin_lyas_fold"/>
</dbReference>
<reference evidence="7 8" key="1">
    <citation type="submission" date="2015-09" db="EMBL/GenBank/DDBJ databases">
        <title>Host preference determinants of Valsa canker pathogens revealed by comparative genomics.</title>
        <authorList>
            <person name="Yin Z."/>
            <person name="Huang L."/>
        </authorList>
    </citation>
    <scope>NUCLEOTIDE SEQUENCE [LARGE SCALE GENOMIC DNA]</scope>
    <source>
        <strain evidence="7 8">03-1</strain>
    </source>
</reference>
<dbReference type="SUPFAM" id="SSF51126">
    <property type="entry name" value="Pectin lyase-like"/>
    <property type="match status" value="1"/>
</dbReference>
<feature type="signal peptide" evidence="5">
    <location>
        <begin position="1"/>
        <end position="15"/>
    </location>
</feature>
<comment type="caution">
    <text evidence="7">The sequence shown here is derived from an EMBL/GenBank/DDBJ whole genome shotgun (WGS) entry which is preliminary data.</text>
</comment>
<dbReference type="Pfam" id="PF00544">
    <property type="entry name" value="Pectate_lyase_4"/>
    <property type="match status" value="1"/>
</dbReference>
<dbReference type="GO" id="GO:0005576">
    <property type="term" value="C:extracellular region"/>
    <property type="evidence" value="ECO:0007669"/>
    <property type="project" value="UniProtKB-SubCell"/>
</dbReference>
<keyword evidence="3 4" id="KW-0456">Lyase</keyword>
<evidence type="ECO:0000313" key="8">
    <source>
        <dbReference type="Proteomes" id="UP000283895"/>
    </source>
</evidence>
<dbReference type="EMBL" id="LKEA01000019">
    <property type="protein sequence ID" value="ROW01330.1"/>
    <property type="molecule type" value="Genomic_DNA"/>
</dbReference>
<gene>
    <name evidence="7" type="ORF">VMCG_05960</name>
</gene>
<dbReference type="SMART" id="SM00656">
    <property type="entry name" value="Amb_all"/>
    <property type="match status" value="1"/>
</dbReference>
<dbReference type="Proteomes" id="UP000283895">
    <property type="component" value="Unassembled WGS sequence"/>
</dbReference>
<dbReference type="InterPro" id="IPR002022">
    <property type="entry name" value="Pec_lyase"/>
</dbReference>
<keyword evidence="4" id="KW-0964">Secreted</keyword>
<comment type="subcellular location">
    <subcellularLocation>
        <location evidence="4">Secreted</location>
    </subcellularLocation>
</comment>
<keyword evidence="4" id="KW-0624">Polysaccharide degradation</keyword>
<proteinExistence type="inferred from homology"/>
<evidence type="ECO:0000313" key="7">
    <source>
        <dbReference type="EMBL" id="ROW01330.1"/>
    </source>
</evidence>
<sequence>MHFISILGLLPVVLACTNPESNACASYLSANTATASAFCATFTQSAVTAVAGLPTWASYCSNKPSSISKECTCLNPATAAATSTTKASTTLKTSTTVIATSTGPATTATNSACSASAVDALVGYGAGTTGGGSGAGTTVTSCAELEAAIANAGVITISGVLDGCGVLDLLSDTTVIGSGSGSGLTAGGFRVKKASNVIIRNLYMHDPPEKDDLIQIQYSTYVWVDHCDLSTDGLVGDKDYYDGLLDIQHASDFITVSWTKFHDHWKGSLIGHSDNNGDQDTGYLHVTYHHNSWVNVNSRLPSIRFGTGHIYSSCYEDNPTSGIHSRMGAQVLAEENYFLNTQLAIVTDIDSDEDGYAIDRNNIFVNSTEEISQVGSFTPPYSYT</sequence>
<dbReference type="GO" id="GO:0030570">
    <property type="term" value="F:pectate lyase activity"/>
    <property type="evidence" value="ECO:0007669"/>
    <property type="project" value="InterPro"/>
</dbReference>
<protein>
    <recommendedName>
        <fullName evidence="6">Pectate lyase domain-containing protein</fullName>
    </recommendedName>
</protein>
<dbReference type="PANTHER" id="PTHR31683:SF18">
    <property type="entry name" value="PECTATE LYASE 21-RELATED"/>
    <property type="match status" value="1"/>
</dbReference>
<name>A0A423WDM0_9PEZI</name>
<organism evidence="7 8">
    <name type="scientific">Cytospora schulzeri</name>
    <dbReference type="NCBI Taxonomy" id="448051"/>
    <lineage>
        <taxon>Eukaryota</taxon>
        <taxon>Fungi</taxon>
        <taxon>Dikarya</taxon>
        <taxon>Ascomycota</taxon>
        <taxon>Pezizomycotina</taxon>
        <taxon>Sordariomycetes</taxon>
        <taxon>Sordariomycetidae</taxon>
        <taxon>Diaporthales</taxon>
        <taxon>Cytosporaceae</taxon>
        <taxon>Cytospora</taxon>
    </lineage>
</organism>